<accession>A0A8T1EL64</accession>
<comment type="caution">
    <text evidence="1">The sequence shown here is derived from an EMBL/GenBank/DDBJ whole genome shotgun (WGS) entry which is preliminary data.</text>
</comment>
<name>A0A8T1EL64_9STRA</name>
<reference evidence="1" key="1">
    <citation type="submission" date="2018-10" db="EMBL/GenBank/DDBJ databases">
        <title>Effector identification in a new, highly contiguous assembly of the strawberry crown rot pathogen Phytophthora cactorum.</title>
        <authorList>
            <person name="Armitage A.D."/>
            <person name="Nellist C.F."/>
            <person name="Bates H."/>
            <person name="Vickerstaff R.J."/>
            <person name="Harrison R.J."/>
        </authorList>
    </citation>
    <scope>NUCLEOTIDE SEQUENCE</scope>
    <source>
        <strain evidence="1">4040</strain>
    </source>
</reference>
<gene>
    <name evidence="1" type="ORF">PC117_g293</name>
</gene>
<proteinExistence type="predicted"/>
<dbReference type="PANTHER" id="PTHR40866:SF1">
    <property type="entry name" value="BED-TYPE DOMAIN-CONTAINING PROTEIN"/>
    <property type="match status" value="1"/>
</dbReference>
<evidence type="ECO:0000313" key="2">
    <source>
        <dbReference type="Proteomes" id="UP000736787"/>
    </source>
</evidence>
<evidence type="ECO:0000313" key="1">
    <source>
        <dbReference type="EMBL" id="KAG2955645.1"/>
    </source>
</evidence>
<protein>
    <submittedName>
        <fullName evidence="1">Uncharacterized protein</fullName>
    </submittedName>
</protein>
<dbReference type="PANTHER" id="PTHR40866">
    <property type="entry name" value="BED-TYPE DOMAIN-CONTAINING PROTEIN"/>
    <property type="match status" value="1"/>
</dbReference>
<dbReference type="AlphaFoldDB" id="A0A8T1EL64"/>
<dbReference type="EMBL" id="RCMK01000003">
    <property type="protein sequence ID" value="KAG2955645.1"/>
    <property type="molecule type" value="Genomic_DNA"/>
</dbReference>
<organism evidence="1 2">
    <name type="scientific">Phytophthora cactorum</name>
    <dbReference type="NCBI Taxonomy" id="29920"/>
    <lineage>
        <taxon>Eukaryota</taxon>
        <taxon>Sar</taxon>
        <taxon>Stramenopiles</taxon>
        <taxon>Oomycota</taxon>
        <taxon>Peronosporomycetes</taxon>
        <taxon>Peronosporales</taxon>
        <taxon>Peronosporaceae</taxon>
        <taxon>Phytophthora</taxon>
    </lineage>
</organism>
<dbReference type="Proteomes" id="UP000736787">
    <property type="component" value="Unassembled WGS sequence"/>
</dbReference>
<sequence>MLGVPWVGCASHRFNLATKNVLAEHEDLVGAVITLMVALRTIKKRTELRRLQV</sequence>